<keyword evidence="12" id="KW-1185">Reference proteome</keyword>
<evidence type="ECO:0000313" key="11">
    <source>
        <dbReference type="EMBL" id="CAG2053339.1"/>
    </source>
</evidence>
<dbReference type="PANTHER" id="PTHR12011:SF347">
    <property type="entry name" value="FI21270P1-RELATED"/>
    <property type="match status" value="1"/>
</dbReference>
<evidence type="ECO:0000256" key="1">
    <source>
        <dbReference type="ARBA" id="ARBA00004141"/>
    </source>
</evidence>
<dbReference type="InterPro" id="IPR057244">
    <property type="entry name" value="GAIN_B"/>
</dbReference>
<comment type="caution">
    <text evidence="11">The sequence shown here is derived from an EMBL/GenBank/DDBJ whole genome shotgun (WGS) entry which is preliminary data.</text>
</comment>
<dbReference type="Proteomes" id="UP001153148">
    <property type="component" value="Unassembled WGS sequence"/>
</dbReference>
<evidence type="ECO:0000259" key="9">
    <source>
        <dbReference type="PROSITE" id="PS50221"/>
    </source>
</evidence>
<organism evidence="11 12">
    <name type="scientific">Timema podura</name>
    <name type="common">Walking stick</name>
    <dbReference type="NCBI Taxonomy" id="61482"/>
    <lineage>
        <taxon>Eukaryota</taxon>
        <taxon>Metazoa</taxon>
        <taxon>Ecdysozoa</taxon>
        <taxon>Arthropoda</taxon>
        <taxon>Hexapoda</taxon>
        <taxon>Insecta</taxon>
        <taxon>Pterygota</taxon>
        <taxon>Neoptera</taxon>
        <taxon>Polyneoptera</taxon>
        <taxon>Phasmatodea</taxon>
        <taxon>Timematodea</taxon>
        <taxon>Timematoidea</taxon>
        <taxon>Timematidae</taxon>
        <taxon>Timema</taxon>
    </lineage>
</organism>
<feature type="domain" description="G-protein coupled receptors family 2 profile 2" evidence="10">
    <location>
        <begin position="164"/>
        <end position="407"/>
    </location>
</feature>
<keyword evidence="4 8" id="KW-1133">Transmembrane helix</keyword>
<dbReference type="Pfam" id="PF01825">
    <property type="entry name" value="GPS"/>
    <property type="match status" value="1"/>
</dbReference>
<feature type="region of interest" description="Disordered" evidence="7">
    <location>
        <begin position="440"/>
        <end position="490"/>
    </location>
</feature>
<feature type="transmembrane region" description="Helical" evidence="8">
    <location>
        <begin position="383"/>
        <end position="405"/>
    </location>
</feature>
<feature type="non-terminal residue" evidence="11">
    <location>
        <position position="548"/>
    </location>
</feature>
<dbReference type="Pfam" id="PF00002">
    <property type="entry name" value="7tm_2"/>
    <property type="match status" value="1"/>
</dbReference>
<evidence type="ECO:0000256" key="5">
    <source>
        <dbReference type="ARBA" id="ARBA00023136"/>
    </source>
</evidence>
<name>A0ABN7NFY4_TIMPD</name>
<keyword evidence="3" id="KW-0732">Signal</keyword>
<dbReference type="SMART" id="SM00303">
    <property type="entry name" value="GPS"/>
    <property type="match status" value="1"/>
</dbReference>
<evidence type="ECO:0000256" key="3">
    <source>
        <dbReference type="ARBA" id="ARBA00022729"/>
    </source>
</evidence>
<evidence type="ECO:0000256" key="6">
    <source>
        <dbReference type="ARBA" id="ARBA00023157"/>
    </source>
</evidence>
<dbReference type="InterPro" id="IPR000203">
    <property type="entry name" value="GPS"/>
</dbReference>
<feature type="transmembrane region" description="Helical" evidence="8">
    <location>
        <begin position="354"/>
        <end position="377"/>
    </location>
</feature>
<dbReference type="InterPro" id="IPR017981">
    <property type="entry name" value="GPCR_2-like_7TM"/>
</dbReference>
<sequence>LSVRVVETRNVGTEQFPSPTTYEHWQDSQDWLQIPRGALLENSEGGLVRLVFVAFNRLEEILQPYSDPSTVDVIGENGEVTTGIRTARNTTRVLNSKVISASLGKGRHIALTKPVRLSLRHLRTENVSNPSCVFWDFTISAWSEEGCHVEDTNFTHTLCQCNHLTNFAVLMDIHSNYLSPRHQVALQIITYSDRTIIHKNLCICLLVAELLFLAGIGQTDKPVMCGIVAGLLHFFFLCAFGWMFLEGFQLYVMLIEVFEVEKSRIRWYYSFAYGVPLIIVAVSCVVDPFSYGTDKYCWLRADNFFIFSFVGPVIVVILANLVFLSMAIFMMCRHANASASMKSKEHSRLSSVRTWLRGAIVLVFLLGLTWTFGLLYLNEESALMAYTFTVLNSLQGLFIFVFHCVQNEKVHKEYRKFIRRHSWLPKCLRCSKHSHNKERHSSLYAGSNGNPSAPNSHSTDSSALSPHGTSVGTGPPPHMHHHNTNHHRQSHPLHTNLQAWRGVAWCGVVCRIFVFCVAWHVLMSLRAMCEISAKIVSVAHSDPMFSSS</sequence>
<feature type="transmembrane region" description="Helical" evidence="8">
    <location>
        <begin position="201"/>
        <end position="219"/>
    </location>
</feature>
<dbReference type="Gene3D" id="2.60.220.50">
    <property type="match status" value="1"/>
</dbReference>
<feature type="transmembrane region" description="Helical" evidence="8">
    <location>
        <begin position="267"/>
        <end position="292"/>
    </location>
</feature>
<dbReference type="EMBL" id="CAJPIN010000317">
    <property type="protein sequence ID" value="CAG2053339.1"/>
    <property type="molecule type" value="Genomic_DNA"/>
</dbReference>
<dbReference type="InterPro" id="IPR000832">
    <property type="entry name" value="GPCR_2_secretin-like"/>
</dbReference>
<proteinExistence type="predicted"/>
<feature type="compositionally biased region" description="Basic residues" evidence="7">
    <location>
        <begin position="478"/>
        <end position="490"/>
    </location>
</feature>
<dbReference type="InterPro" id="IPR048072">
    <property type="entry name" value="7tmB2_latrophilin-like"/>
</dbReference>
<evidence type="ECO:0000313" key="12">
    <source>
        <dbReference type="Proteomes" id="UP001153148"/>
    </source>
</evidence>
<feature type="non-terminal residue" evidence="11">
    <location>
        <position position="1"/>
    </location>
</feature>
<keyword evidence="2 8" id="KW-0812">Transmembrane</keyword>
<dbReference type="PROSITE" id="PS50261">
    <property type="entry name" value="G_PROTEIN_RECEP_F2_4"/>
    <property type="match status" value="1"/>
</dbReference>
<gene>
    <name evidence="11" type="ORF">TPAB3V08_LOCUS397</name>
</gene>
<dbReference type="PANTHER" id="PTHR12011">
    <property type="entry name" value="ADHESION G-PROTEIN COUPLED RECEPTOR"/>
    <property type="match status" value="1"/>
</dbReference>
<evidence type="ECO:0000259" key="10">
    <source>
        <dbReference type="PROSITE" id="PS50261"/>
    </source>
</evidence>
<accession>A0ABN7NFY4</accession>
<evidence type="ECO:0000256" key="7">
    <source>
        <dbReference type="SAM" id="MobiDB-lite"/>
    </source>
</evidence>
<keyword evidence="5 8" id="KW-0472">Membrane</keyword>
<dbReference type="PROSITE" id="PS50221">
    <property type="entry name" value="GAIN_B"/>
    <property type="match status" value="1"/>
</dbReference>
<dbReference type="PRINTS" id="PR00249">
    <property type="entry name" value="GPCRSECRETIN"/>
</dbReference>
<comment type="subcellular location">
    <subcellularLocation>
        <location evidence="1">Membrane</location>
        <topology evidence="1">Multi-pass membrane protein</topology>
    </subcellularLocation>
</comment>
<evidence type="ECO:0000256" key="8">
    <source>
        <dbReference type="SAM" id="Phobius"/>
    </source>
</evidence>
<keyword evidence="6" id="KW-1015">Disulfide bond</keyword>
<dbReference type="Gene3D" id="1.20.1070.10">
    <property type="entry name" value="Rhodopsin 7-helix transmembrane proteins"/>
    <property type="match status" value="1"/>
</dbReference>
<dbReference type="SUPFAM" id="SSF81321">
    <property type="entry name" value="Family A G protein-coupled receptor-like"/>
    <property type="match status" value="1"/>
</dbReference>
<feature type="compositionally biased region" description="Polar residues" evidence="7">
    <location>
        <begin position="444"/>
        <end position="472"/>
    </location>
</feature>
<dbReference type="InterPro" id="IPR046338">
    <property type="entry name" value="GAIN_dom_sf"/>
</dbReference>
<feature type="domain" description="GAIN-B" evidence="9">
    <location>
        <begin position="1"/>
        <end position="177"/>
    </location>
</feature>
<dbReference type="PROSITE" id="PS00650">
    <property type="entry name" value="G_PROTEIN_RECEP_F2_2"/>
    <property type="match status" value="1"/>
</dbReference>
<reference evidence="11" key="1">
    <citation type="submission" date="2021-03" db="EMBL/GenBank/DDBJ databases">
        <authorList>
            <person name="Tran Van P."/>
        </authorList>
    </citation>
    <scope>NUCLEOTIDE SEQUENCE</scope>
</reference>
<evidence type="ECO:0000256" key="4">
    <source>
        <dbReference type="ARBA" id="ARBA00022989"/>
    </source>
</evidence>
<feature type="transmembrane region" description="Helical" evidence="8">
    <location>
        <begin position="502"/>
        <end position="522"/>
    </location>
</feature>
<dbReference type="InterPro" id="IPR017983">
    <property type="entry name" value="GPCR_2_secretin-like_CS"/>
</dbReference>
<dbReference type="CDD" id="cd15440">
    <property type="entry name" value="7tmB2_latrophilin-like_invertebrate"/>
    <property type="match status" value="1"/>
</dbReference>
<evidence type="ECO:0000256" key="2">
    <source>
        <dbReference type="ARBA" id="ARBA00022692"/>
    </source>
</evidence>
<feature type="transmembrane region" description="Helical" evidence="8">
    <location>
        <begin position="304"/>
        <end position="333"/>
    </location>
</feature>
<feature type="transmembrane region" description="Helical" evidence="8">
    <location>
        <begin position="231"/>
        <end position="255"/>
    </location>
</feature>
<protein>
    <submittedName>
        <fullName evidence="11">Uncharacterized protein</fullName>
    </submittedName>
</protein>